<proteinExistence type="predicted"/>
<protein>
    <recommendedName>
        <fullName evidence="6">BHLH domain-containing protein</fullName>
    </recommendedName>
</protein>
<keyword evidence="8" id="KW-1185">Reference proteome</keyword>
<sequence length="474" mass="51535">MSEREEFEVDGKKGPLDWRFVSANITNSSMGLVSMENSMMGCSPSCSNSMVNSYSPNFLDLASNSESFGFCDLNDRSNGNGKDGLSFERVGCEIDDGRTLGFGWNLAGSVMDKGCVLPNGHDMFPQSLSQFPTDSEFIDAARMSCFSARGFGDMVNSCRIPQSMALHVSQFVEHTGSDGSPLLNDGRSDCPVMSPDEGKQALGGSCNEVDRAESGSEGDDGVAVGSHDGSQMLDCTSGEPSIKGLNPKKRKRSKQDGDSDKAIGTSELPRETAKESRQKGEQQPTSKTKAYGKNAKQGSQASDSPNEGYIHVRARRGQATNSHSLAERVRREKISERMKFLQDLVPGCSKVTGKALMLDEIINYVQSLQQQVEFLSMKLATVNPHVDFNIERLLPKEIPQHRPVPSPALGFLTEMPMTFPPLLHPSQPVLIRSSLPNMANSSDILGPAVEPQFTPSTGEFKEPDQVNPLQEAKH</sequence>
<reference evidence="7 8" key="1">
    <citation type="submission" date="2023-01" db="EMBL/GenBank/DDBJ databases">
        <authorList>
            <person name="Kreplak J."/>
        </authorList>
    </citation>
    <scope>NUCLEOTIDE SEQUENCE [LARGE SCALE GENOMIC DNA]</scope>
</reference>
<dbReference type="EMBL" id="OX451739">
    <property type="protein sequence ID" value="CAI8608571.1"/>
    <property type="molecule type" value="Genomic_DNA"/>
</dbReference>
<evidence type="ECO:0000259" key="6">
    <source>
        <dbReference type="PROSITE" id="PS50888"/>
    </source>
</evidence>
<evidence type="ECO:0000256" key="4">
    <source>
        <dbReference type="ARBA" id="ARBA00023242"/>
    </source>
</evidence>
<organism evidence="7 8">
    <name type="scientific">Vicia faba</name>
    <name type="common">Broad bean</name>
    <name type="synonym">Faba vulgaris</name>
    <dbReference type="NCBI Taxonomy" id="3906"/>
    <lineage>
        <taxon>Eukaryota</taxon>
        <taxon>Viridiplantae</taxon>
        <taxon>Streptophyta</taxon>
        <taxon>Embryophyta</taxon>
        <taxon>Tracheophyta</taxon>
        <taxon>Spermatophyta</taxon>
        <taxon>Magnoliopsida</taxon>
        <taxon>eudicotyledons</taxon>
        <taxon>Gunneridae</taxon>
        <taxon>Pentapetalae</taxon>
        <taxon>rosids</taxon>
        <taxon>fabids</taxon>
        <taxon>Fabales</taxon>
        <taxon>Fabaceae</taxon>
        <taxon>Papilionoideae</taxon>
        <taxon>50 kb inversion clade</taxon>
        <taxon>NPAAA clade</taxon>
        <taxon>Hologalegina</taxon>
        <taxon>IRL clade</taxon>
        <taxon>Fabeae</taxon>
        <taxon>Vicia</taxon>
    </lineage>
</organism>
<evidence type="ECO:0000256" key="1">
    <source>
        <dbReference type="ARBA" id="ARBA00004123"/>
    </source>
</evidence>
<dbReference type="InterPro" id="IPR011598">
    <property type="entry name" value="bHLH_dom"/>
</dbReference>
<dbReference type="Proteomes" id="UP001157006">
    <property type="component" value="Chromosome 4"/>
</dbReference>
<evidence type="ECO:0000313" key="8">
    <source>
        <dbReference type="Proteomes" id="UP001157006"/>
    </source>
</evidence>
<dbReference type="GO" id="GO:0046983">
    <property type="term" value="F:protein dimerization activity"/>
    <property type="evidence" value="ECO:0007669"/>
    <property type="project" value="InterPro"/>
</dbReference>
<keyword evidence="4" id="KW-0539">Nucleus</keyword>
<name>A0AAV1AFA6_VICFA</name>
<dbReference type="InterPro" id="IPR036638">
    <property type="entry name" value="HLH_DNA-bd_sf"/>
</dbReference>
<feature type="region of interest" description="Disordered" evidence="5">
    <location>
        <begin position="442"/>
        <end position="474"/>
    </location>
</feature>
<feature type="domain" description="BHLH" evidence="6">
    <location>
        <begin position="318"/>
        <end position="368"/>
    </location>
</feature>
<feature type="compositionally biased region" description="Polar residues" evidence="5">
    <location>
        <begin position="296"/>
        <end position="305"/>
    </location>
</feature>
<dbReference type="SMART" id="SM00353">
    <property type="entry name" value="HLH"/>
    <property type="match status" value="1"/>
</dbReference>
<evidence type="ECO:0000256" key="3">
    <source>
        <dbReference type="ARBA" id="ARBA00023163"/>
    </source>
</evidence>
<accession>A0AAV1AFA6</accession>
<dbReference type="Gene3D" id="4.10.280.10">
    <property type="entry name" value="Helix-loop-helix DNA-binding domain"/>
    <property type="match status" value="1"/>
</dbReference>
<evidence type="ECO:0000256" key="2">
    <source>
        <dbReference type="ARBA" id="ARBA00023015"/>
    </source>
</evidence>
<dbReference type="GO" id="GO:0003700">
    <property type="term" value="F:DNA-binding transcription factor activity"/>
    <property type="evidence" value="ECO:0007669"/>
    <property type="project" value="TreeGrafter"/>
</dbReference>
<dbReference type="Pfam" id="PF00010">
    <property type="entry name" value="HLH"/>
    <property type="match status" value="1"/>
</dbReference>
<dbReference type="PANTHER" id="PTHR12565">
    <property type="entry name" value="STEROL REGULATORY ELEMENT-BINDING PROTEIN"/>
    <property type="match status" value="1"/>
</dbReference>
<dbReference type="SUPFAM" id="SSF47459">
    <property type="entry name" value="HLH, helix-loop-helix DNA-binding domain"/>
    <property type="match status" value="1"/>
</dbReference>
<dbReference type="CDD" id="cd18919">
    <property type="entry name" value="bHLH_AtBPE_like"/>
    <property type="match status" value="1"/>
</dbReference>
<keyword evidence="3" id="KW-0804">Transcription</keyword>
<keyword evidence="2" id="KW-0805">Transcription regulation</keyword>
<gene>
    <name evidence="7" type="ORF">VFH_IV092640</name>
</gene>
<dbReference type="AlphaFoldDB" id="A0AAV1AFA6"/>
<feature type="compositionally biased region" description="Basic and acidic residues" evidence="5">
    <location>
        <begin position="268"/>
        <end position="280"/>
    </location>
</feature>
<evidence type="ECO:0000313" key="7">
    <source>
        <dbReference type="EMBL" id="CAI8608571.1"/>
    </source>
</evidence>
<feature type="region of interest" description="Disordered" evidence="5">
    <location>
        <begin position="176"/>
        <end position="306"/>
    </location>
</feature>
<dbReference type="GO" id="GO:0005634">
    <property type="term" value="C:nucleus"/>
    <property type="evidence" value="ECO:0007669"/>
    <property type="project" value="UniProtKB-SubCell"/>
</dbReference>
<dbReference type="InterPro" id="IPR024097">
    <property type="entry name" value="bHLH_ZIP_TF"/>
</dbReference>
<evidence type="ECO:0000256" key="5">
    <source>
        <dbReference type="SAM" id="MobiDB-lite"/>
    </source>
</evidence>
<dbReference type="FunFam" id="4.10.280.10:FF:000002">
    <property type="entry name" value="Basic helix-loop-helix transcription factor"/>
    <property type="match status" value="1"/>
</dbReference>
<dbReference type="PANTHER" id="PTHR12565:SF458">
    <property type="entry name" value="TRANSCRIPTION FACTOR BHLH49"/>
    <property type="match status" value="1"/>
</dbReference>
<comment type="subcellular location">
    <subcellularLocation>
        <location evidence="1">Nucleus</location>
    </subcellularLocation>
</comment>
<dbReference type="PROSITE" id="PS50888">
    <property type="entry name" value="BHLH"/>
    <property type="match status" value="1"/>
</dbReference>